<evidence type="ECO:0000313" key="8">
    <source>
        <dbReference type="Proteomes" id="UP000253831"/>
    </source>
</evidence>
<comment type="subcellular location">
    <subcellularLocation>
        <location evidence="1">Cell membrane</location>
    </subcellularLocation>
</comment>
<dbReference type="EMBL" id="QPGA01000016">
    <property type="protein sequence ID" value="RDE50652.1"/>
    <property type="molecule type" value="Genomic_DNA"/>
</dbReference>
<comment type="caution">
    <text evidence="7">The sequence shown here is derived from an EMBL/GenBank/DDBJ whole genome shotgun (WGS) entry which is preliminary data.</text>
</comment>
<keyword evidence="2" id="KW-1003">Cell membrane</keyword>
<keyword evidence="3" id="KW-0328">Glycosyltransferase</keyword>
<dbReference type="Pfam" id="PF00535">
    <property type="entry name" value="Glycos_transf_2"/>
    <property type="match status" value="1"/>
</dbReference>
<keyword evidence="5" id="KW-0472">Membrane</keyword>
<protein>
    <submittedName>
        <fullName evidence="7">Glycosyltransferase</fullName>
    </submittedName>
</protein>
<evidence type="ECO:0000259" key="6">
    <source>
        <dbReference type="Pfam" id="PF00535"/>
    </source>
</evidence>
<dbReference type="GO" id="GO:0005886">
    <property type="term" value="C:plasma membrane"/>
    <property type="evidence" value="ECO:0007669"/>
    <property type="project" value="UniProtKB-SubCell"/>
</dbReference>
<feature type="domain" description="Glycosyltransferase 2-like" evidence="6">
    <location>
        <begin position="13"/>
        <end position="127"/>
    </location>
</feature>
<dbReference type="CDD" id="cd02522">
    <property type="entry name" value="GT_2_like_a"/>
    <property type="match status" value="1"/>
</dbReference>
<evidence type="ECO:0000256" key="3">
    <source>
        <dbReference type="ARBA" id="ARBA00022676"/>
    </source>
</evidence>
<dbReference type="Gene3D" id="3.90.550.10">
    <property type="entry name" value="Spore Coat Polysaccharide Biosynthesis Protein SpsA, Chain A"/>
    <property type="match status" value="1"/>
</dbReference>
<gene>
    <name evidence="7" type="ORF">DVS81_09980</name>
</gene>
<dbReference type="RefSeq" id="WP_332353393.1">
    <property type="nucleotide sequence ID" value="NZ_JAZKTZ010000002.1"/>
</dbReference>
<dbReference type="InterPro" id="IPR026461">
    <property type="entry name" value="Trfase_2_rSAM/seldom_assoc"/>
</dbReference>
<proteinExistence type="predicted"/>
<dbReference type="InterPro" id="IPR001173">
    <property type="entry name" value="Glyco_trans_2-like"/>
</dbReference>
<organism evidence="7 8">
    <name type="scientific">Candidatus Accumulibacter meliphilus</name>
    <dbReference type="NCBI Taxonomy" id="2211374"/>
    <lineage>
        <taxon>Bacteria</taxon>
        <taxon>Pseudomonadati</taxon>
        <taxon>Pseudomonadota</taxon>
        <taxon>Betaproteobacteria</taxon>
        <taxon>Candidatus Accumulibacter</taxon>
    </lineage>
</organism>
<name>A0A369XPD9_9PROT</name>
<dbReference type="AlphaFoldDB" id="A0A369XPD9"/>
<evidence type="ECO:0000256" key="2">
    <source>
        <dbReference type="ARBA" id="ARBA00022475"/>
    </source>
</evidence>
<reference evidence="7 8" key="1">
    <citation type="submission" date="2018-05" db="EMBL/GenBank/DDBJ databases">
        <title>Integrated omic analyses show evidence that a Ca. Accumulibacter phosphatis strain performs denitrification under micro-aerobic conditions.</title>
        <authorList>
            <person name="Camejo P.Y."/>
            <person name="Katherine M.D."/>
            <person name="Daniel N.R."/>
        </authorList>
    </citation>
    <scope>NUCLEOTIDE SEQUENCE [LARGE SCALE GENOMIC DNA]</scope>
    <source>
        <strain evidence="7">UW-LDO-IC</strain>
    </source>
</reference>
<dbReference type="InterPro" id="IPR029044">
    <property type="entry name" value="Nucleotide-diphossugar_trans"/>
</dbReference>
<sequence length="238" mass="25505">MSDGCAGRPPLLSLILPVLNEATTVVAQLAKLQALRACGAELLVVDGGSNDGTAALAAAGADRLLDAPRGRALQMNVGARASRGEVLLFVHADTTLPPDADALIGAAIAGGAVWGRFDVSIDGRHPLLPLVAAMMNWRSRWTGIATGDQAMFVRRDAFLAVGAFPEVALMEDIALSRRLKAVARPACLRARVRTSGRRWEKHGVLRTIVLMWRLRASYFFGADPQQLAVRYGYSPRQP</sequence>
<dbReference type="SUPFAM" id="SSF53448">
    <property type="entry name" value="Nucleotide-diphospho-sugar transferases"/>
    <property type="match status" value="1"/>
</dbReference>
<evidence type="ECO:0000313" key="7">
    <source>
        <dbReference type="EMBL" id="RDE50652.1"/>
    </source>
</evidence>
<dbReference type="NCBIfam" id="TIGR04283">
    <property type="entry name" value="glyco_like_mftF"/>
    <property type="match status" value="1"/>
</dbReference>
<accession>A0A369XPD9</accession>
<dbReference type="PANTHER" id="PTHR43646:SF2">
    <property type="entry name" value="GLYCOSYLTRANSFERASE 2-LIKE DOMAIN-CONTAINING PROTEIN"/>
    <property type="match status" value="1"/>
</dbReference>
<keyword evidence="4 7" id="KW-0808">Transferase</keyword>
<evidence type="ECO:0000256" key="4">
    <source>
        <dbReference type="ARBA" id="ARBA00022679"/>
    </source>
</evidence>
<dbReference type="Proteomes" id="UP000253831">
    <property type="component" value="Unassembled WGS sequence"/>
</dbReference>
<evidence type="ECO:0000256" key="5">
    <source>
        <dbReference type="ARBA" id="ARBA00023136"/>
    </source>
</evidence>
<evidence type="ECO:0000256" key="1">
    <source>
        <dbReference type="ARBA" id="ARBA00004236"/>
    </source>
</evidence>
<dbReference type="GO" id="GO:0016757">
    <property type="term" value="F:glycosyltransferase activity"/>
    <property type="evidence" value="ECO:0007669"/>
    <property type="project" value="UniProtKB-KW"/>
</dbReference>
<dbReference type="PANTHER" id="PTHR43646">
    <property type="entry name" value="GLYCOSYLTRANSFERASE"/>
    <property type="match status" value="1"/>
</dbReference>